<evidence type="ECO:0000259" key="1">
    <source>
        <dbReference type="Pfam" id="PF13454"/>
    </source>
</evidence>
<sequence length="483" mass="54222">MKKVAIIGGGFSGTMAAVNLARLSTGPLCIQLINDKYPLGRGVAYGTKREEHLLNVAARNMSAVPDHANHFLDWLRTRVDYSDLPDPQLRETYVPRRIYGDYLRSILSNYMQPIDSHHPAEIHVIENEAVDIELNYDGCAEITLKDGETVEADRVLLATGNQPPSPVAFSDHSFSHPAYSPDPWGNWMEQIPDSKEDVIVLGTGLSMVDVFLTLSEQEWEGNIIAISHNGMIPQAHFRGIEYPDFLPPEPEKLGLEKLVELLEKHCRQLQRIGENPGIVVDRLRPHTQRIWQQFLVSEKQEFLKRYAARWNVIRHRIAQPIHQRVTEAITEGRLRVMRGRISGLREQGDKVEVALQDKSGNEQMLSGGLVVNCTGPNSGFSDTSVPLFQNLLKRGLIRPDELDMGIDVAADFAVMNAEGNPSESLFAIGPLMKGTLWETTAVPELRGQAMRVAQLLLDDVALVTPGHDYRFSVEEEHVIEYYI</sequence>
<gene>
    <name evidence="2" type="ORF">V144x_08790</name>
</gene>
<dbReference type="InterPro" id="IPR052189">
    <property type="entry name" value="L-asp_N-monooxygenase_NS-form"/>
</dbReference>
<proteinExistence type="predicted"/>
<dbReference type="EMBL" id="CP037920">
    <property type="protein sequence ID" value="QDT95436.1"/>
    <property type="molecule type" value="Genomic_DNA"/>
</dbReference>
<dbReference type="PRINTS" id="PR00368">
    <property type="entry name" value="FADPNR"/>
</dbReference>
<dbReference type="Proteomes" id="UP000318704">
    <property type="component" value="Chromosome"/>
</dbReference>
<dbReference type="SUPFAM" id="SSF51905">
    <property type="entry name" value="FAD/NAD(P)-binding domain"/>
    <property type="match status" value="2"/>
</dbReference>
<dbReference type="AlphaFoldDB" id="A0A517VQY9"/>
<dbReference type="PRINTS" id="PR00411">
    <property type="entry name" value="PNDRDTASEI"/>
</dbReference>
<dbReference type="PANTHER" id="PTHR40254:SF1">
    <property type="entry name" value="BLR0577 PROTEIN"/>
    <property type="match status" value="1"/>
</dbReference>
<dbReference type="RefSeq" id="WP_144981884.1">
    <property type="nucleotide sequence ID" value="NZ_CP037920.1"/>
</dbReference>
<dbReference type="InterPro" id="IPR038732">
    <property type="entry name" value="HpyO/CreE_NAD-binding"/>
</dbReference>
<dbReference type="PANTHER" id="PTHR40254">
    <property type="entry name" value="BLR0577 PROTEIN"/>
    <property type="match status" value="1"/>
</dbReference>
<reference evidence="2 3" key="1">
    <citation type="submission" date="2019-03" db="EMBL/GenBank/DDBJ databases">
        <title>Deep-cultivation of Planctomycetes and their phenomic and genomic characterization uncovers novel biology.</title>
        <authorList>
            <person name="Wiegand S."/>
            <person name="Jogler M."/>
            <person name="Boedeker C."/>
            <person name="Pinto D."/>
            <person name="Vollmers J."/>
            <person name="Rivas-Marin E."/>
            <person name="Kohn T."/>
            <person name="Peeters S.H."/>
            <person name="Heuer A."/>
            <person name="Rast P."/>
            <person name="Oberbeckmann S."/>
            <person name="Bunk B."/>
            <person name="Jeske O."/>
            <person name="Meyerdierks A."/>
            <person name="Storesund J.E."/>
            <person name="Kallscheuer N."/>
            <person name="Luecker S."/>
            <person name="Lage O.M."/>
            <person name="Pohl T."/>
            <person name="Merkel B.J."/>
            <person name="Hornburger P."/>
            <person name="Mueller R.-W."/>
            <person name="Bruemmer F."/>
            <person name="Labrenz M."/>
            <person name="Spormann A.M."/>
            <person name="Op den Camp H."/>
            <person name="Overmann J."/>
            <person name="Amann R."/>
            <person name="Jetten M.S.M."/>
            <person name="Mascher T."/>
            <person name="Medema M.H."/>
            <person name="Devos D.P."/>
            <person name="Kaster A.-K."/>
            <person name="Ovreas L."/>
            <person name="Rohde M."/>
            <person name="Galperin M.Y."/>
            <person name="Jogler C."/>
        </authorList>
    </citation>
    <scope>NUCLEOTIDE SEQUENCE [LARGE SCALE GENOMIC DNA]</scope>
    <source>
        <strain evidence="2 3">V144</strain>
    </source>
</reference>
<dbReference type="KEGG" id="gaw:V144x_08790"/>
<organism evidence="2 3">
    <name type="scientific">Gimesia aquarii</name>
    <dbReference type="NCBI Taxonomy" id="2527964"/>
    <lineage>
        <taxon>Bacteria</taxon>
        <taxon>Pseudomonadati</taxon>
        <taxon>Planctomycetota</taxon>
        <taxon>Planctomycetia</taxon>
        <taxon>Planctomycetales</taxon>
        <taxon>Planctomycetaceae</taxon>
        <taxon>Gimesia</taxon>
    </lineage>
</organism>
<evidence type="ECO:0000313" key="2">
    <source>
        <dbReference type="EMBL" id="QDT95436.1"/>
    </source>
</evidence>
<feature type="domain" description="FAD-dependent urate hydroxylase HpyO/Asp monooxygenase CreE-like FAD/NAD(P)-binding" evidence="1">
    <location>
        <begin position="5"/>
        <end position="162"/>
    </location>
</feature>
<dbReference type="InterPro" id="IPR036188">
    <property type="entry name" value="FAD/NAD-bd_sf"/>
</dbReference>
<name>A0A517VQY9_9PLAN</name>
<accession>A0A517VQY9</accession>
<protein>
    <recommendedName>
        <fullName evidence="1">FAD-dependent urate hydroxylase HpyO/Asp monooxygenase CreE-like FAD/NAD(P)-binding domain-containing protein</fullName>
    </recommendedName>
</protein>
<dbReference type="Pfam" id="PF13454">
    <property type="entry name" value="NAD_binding_9"/>
    <property type="match status" value="1"/>
</dbReference>
<evidence type="ECO:0000313" key="3">
    <source>
        <dbReference type="Proteomes" id="UP000318704"/>
    </source>
</evidence>
<dbReference type="Gene3D" id="3.50.50.60">
    <property type="entry name" value="FAD/NAD(P)-binding domain"/>
    <property type="match status" value="1"/>
</dbReference>